<feature type="domain" description="Protein-glutamine gamma-glutamyltransferase-like C-terminal" evidence="2">
    <location>
        <begin position="145"/>
        <end position="209"/>
    </location>
</feature>
<proteinExistence type="predicted"/>
<evidence type="ECO:0000313" key="4">
    <source>
        <dbReference type="Proteomes" id="UP000316426"/>
    </source>
</evidence>
<keyword evidence="1" id="KW-0812">Transmembrane</keyword>
<protein>
    <recommendedName>
        <fullName evidence="2">Protein-glutamine gamma-glutamyltransferase-like C-terminal domain-containing protein</fullName>
    </recommendedName>
</protein>
<dbReference type="AlphaFoldDB" id="A0A518K2F3"/>
<dbReference type="Proteomes" id="UP000316426">
    <property type="component" value="Chromosome"/>
</dbReference>
<evidence type="ECO:0000259" key="2">
    <source>
        <dbReference type="Pfam" id="PF13559"/>
    </source>
</evidence>
<organism evidence="3 4">
    <name type="scientific">Botrimarina mediterranea</name>
    <dbReference type="NCBI Taxonomy" id="2528022"/>
    <lineage>
        <taxon>Bacteria</taxon>
        <taxon>Pseudomonadati</taxon>
        <taxon>Planctomycetota</taxon>
        <taxon>Planctomycetia</taxon>
        <taxon>Pirellulales</taxon>
        <taxon>Lacipirellulaceae</taxon>
        <taxon>Botrimarina</taxon>
    </lineage>
</organism>
<name>A0A518K2F3_9BACT</name>
<evidence type="ECO:0000256" key="1">
    <source>
        <dbReference type="SAM" id="Phobius"/>
    </source>
</evidence>
<dbReference type="KEGG" id="bmei:Spa11_01180"/>
<dbReference type="EMBL" id="CP036349">
    <property type="protein sequence ID" value="QDV71949.1"/>
    <property type="molecule type" value="Genomic_DNA"/>
</dbReference>
<gene>
    <name evidence="3" type="ORF">Spa11_01180</name>
</gene>
<accession>A0A518K2F3</accession>
<sequence>MTSSSPPSFGDPPAWHDADAIRAAATEVLSRADYDLQRGAERPATEWVEGWLRWLTAPLRWLFDSMEGLPDGLRWLVIILLLILLVLLVAHIVWTLVSSLSTPRLGSLQLSSTKESRVLDPKVMEAEARQLASAGDYVGACRLLLQASLARLQQVRSRRFSPGLTNSELLREYAATSIAEPLKQLVRTVELKWYGDEPCLATDYERCEASHEVIRRTVQERHDALSA</sequence>
<keyword evidence="1" id="KW-0472">Membrane</keyword>
<reference evidence="3 4" key="1">
    <citation type="submission" date="2019-02" db="EMBL/GenBank/DDBJ databases">
        <title>Deep-cultivation of Planctomycetes and their phenomic and genomic characterization uncovers novel biology.</title>
        <authorList>
            <person name="Wiegand S."/>
            <person name="Jogler M."/>
            <person name="Boedeker C."/>
            <person name="Pinto D."/>
            <person name="Vollmers J."/>
            <person name="Rivas-Marin E."/>
            <person name="Kohn T."/>
            <person name="Peeters S.H."/>
            <person name="Heuer A."/>
            <person name="Rast P."/>
            <person name="Oberbeckmann S."/>
            <person name="Bunk B."/>
            <person name="Jeske O."/>
            <person name="Meyerdierks A."/>
            <person name="Storesund J.E."/>
            <person name="Kallscheuer N."/>
            <person name="Luecker S."/>
            <person name="Lage O.M."/>
            <person name="Pohl T."/>
            <person name="Merkel B.J."/>
            <person name="Hornburger P."/>
            <person name="Mueller R.-W."/>
            <person name="Bruemmer F."/>
            <person name="Labrenz M."/>
            <person name="Spormann A.M."/>
            <person name="Op den Camp H."/>
            <person name="Overmann J."/>
            <person name="Amann R."/>
            <person name="Jetten M.S.M."/>
            <person name="Mascher T."/>
            <person name="Medema M.H."/>
            <person name="Devos D.P."/>
            <person name="Kaster A.-K."/>
            <person name="Ovreas L."/>
            <person name="Rohde M."/>
            <person name="Galperin M.Y."/>
            <person name="Jogler C."/>
        </authorList>
    </citation>
    <scope>NUCLEOTIDE SEQUENCE [LARGE SCALE GENOMIC DNA]</scope>
    <source>
        <strain evidence="3 4">Spa11</strain>
    </source>
</reference>
<dbReference type="InterPro" id="IPR025403">
    <property type="entry name" value="TgpA-like_C"/>
</dbReference>
<evidence type="ECO:0000313" key="3">
    <source>
        <dbReference type="EMBL" id="QDV71949.1"/>
    </source>
</evidence>
<dbReference type="RefSeq" id="WP_197529636.1">
    <property type="nucleotide sequence ID" value="NZ_CP036349.1"/>
</dbReference>
<keyword evidence="4" id="KW-1185">Reference proteome</keyword>
<keyword evidence="1" id="KW-1133">Transmembrane helix</keyword>
<feature type="transmembrane region" description="Helical" evidence="1">
    <location>
        <begin position="75"/>
        <end position="97"/>
    </location>
</feature>
<dbReference type="Pfam" id="PF13559">
    <property type="entry name" value="DUF4129"/>
    <property type="match status" value="1"/>
</dbReference>